<feature type="region of interest" description="Disordered" evidence="1">
    <location>
        <begin position="49"/>
        <end position="68"/>
    </location>
</feature>
<evidence type="ECO:0000256" key="2">
    <source>
        <dbReference type="SAM" id="Phobius"/>
    </source>
</evidence>
<feature type="transmembrane region" description="Helical" evidence="2">
    <location>
        <begin position="22"/>
        <end position="40"/>
    </location>
</feature>
<protein>
    <submittedName>
        <fullName evidence="3">Uncharacterized protein</fullName>
    </submittedName>
</protein>
<evidence type="ECO:0000313" key="4">
    <source>
        <dbReference type="Proteomes" id="UP000228495"/>
    </source>
</evidence>
<keyword evidence="2" id="KW-1133">Transmembrane helix</keyword>
<organism evidence="3 4">
    <name type="scientific">candidate division WWE3 bacterium CG22_combo_CG10-13_8_21_14_all_39_12</name>
    <dbReference type="NCBI Taxonomy" id="1975094"/>
    <lineage>
        <taxon>Bacteria</taxon>
        <taxon>Katanobacteria</taxon>
    </lineage>
</organism>
<dbReference type="Proteomes" id="UP000228495">
    <property type="component" value="Unassembled WGS sequence"/>
</dbReference>
<dbReference type="EMBL" id="PCSU01000031">
    <property type="protein sequence ID" value="PIP56631.1"/>
    <property type="molecule type" value="Genomic_DNA"/>
</dbReference>
<name>A0A2H0BG53_UNCKA</name>
<keyword evidence="2" id="KW-0812">Transmembrane</keyword>
<reference evidence="3 4" key="1">
    <citation type="submission" date="2017-09" db="EMBL/GenBank/DDBJ databases">
        <title>Depth-based differentiation of microbial function through sediment-hosted aquifers and enrichment of novel symbionts in the deep terrestrial subsurface.</title>
        <authorList>
            <person name="Probst A.J."/>
            <person name="Ladd B."/>
            <person name="Jarett J.K."/>
            <person name="Geller-Mcgrath D.E."/>
            <person name="Sieber C.M."/>
            <person name="Emerson J.B."/>
            <person name="Anantharaman K."/>
            <person name="Thomas B.C."/>
            <person name="Malmstrom R."/>
            <person name="Stieglmeier M."/>
            <person name="Klingl A."/>
            <person name="Woyke T."/>
            <person name="Ryan C.M."/>
            <person name="Banfield J.F."/>
        </authorList>
    </citation>
    <scope>NUCLEOTIDE SEQUENCE [LARGE SCALE GENOMIC DNA]</scope>
    <source>
        <strain evidence="3">CG22_combo_CG10-13_8_21_14_all_39_12</strain>
    </source>
</reference>
<sequence>MAGGACPAPTKYDRIKGMKSKITNITIFVAIIFISLLFFTQGDLDDGEQTNVDAAPTTGPVNQPNYGQLAPEDQQIADVAIGQLLNDGRGVAPGNVTVLAVQAQEFGDSSLGCPKDGENYSQVITPGYVVYLQALGQVYEYHTSIDGDTVVECGL</sequence>
<proteinExistence type="predicted"/>
<gene>
    <name evidence="3" type="ORF">COX05_02080</name>
</gene>
<keyword evidence="2" id="KW-0472">Membrane</keyword>
<comment type="caution">
    <text evidence="3">The sequence shown here is derived from an EMBL/GenBank/DDBJ whole genome shotgun (WGS) entry which is preliminary data.</text>
</comment>
<evidence type="ECO:0000256" key="1">
    <source>
        <dbReference type="SAM" id="MobiDB-lite"/>
    </source>
</evidence>
<accession>A0A2H0BG53</accession>
<dbReference type="AlphaFoldDB" id="A0A2H0BG53"/>
<evidence type="ECO:0000313" key="3">
    <source>
        <dbReference type="EMBL" id="PIP56631.1"/>
    </source>
</evidence>